<dbReference type="SUPFAM" id="SSF51730">
    <property type="entry name" value="FAD-linked oxidoreductase"/>
    <property type="match status" value="1"/>
</dbReference>
<protein>
    <submittedName>
        <fullName evidence="2">Proline dehydrogenase</fullName>
    </submittedName>
</protein>
<name>A0ABU1K5S7_9FLAO</name>
<proteinExistence type="predicted"/>
<dbReference type="RefSeq" id="WP_309727890.1">
    <property type="nucleotide sequence ID" value="NZ_JAVDQA010000004.1"/>
</dbReference>
<gene>
    <name evidence="2" type="ORF">GGR31_001611</name>
</gene>
<keyword evidence="1" id="KW-0560">Oxidoreductase</keyword>
<evidence type="ECO:0000313" key="3">
    <source>
        <dbReference type="Proteomes" id="UP001257659"/>
    </source>
</evidence>
<dbReference type="Proteomes" id="UP001257659">
    <property type="component" value="Unassembled WGS sequence"/>
</dbReference>
<dbReference type="EMBL" id="JAVDQA010000004">
    <property type="protein sequence ID" value="MDR6300964.1"/>
    <property type="molecule type" value="Genomic_DNA"/>
</dbReference>
<evidence type="ECO:0000313" key="2">
    <source>
        <dbReference type="EMBL" id="MDR6300964.1"/>
    </source>
</evidence>
<evidence type="ECO:0000256" key="1">
    <source>
        <dbReference type="ARBA" id="ARBA00023002"/>
    </source>
</evidence>
<organism evidence="2 3">
    <name type="scientific">Mesonia maritima</name>
    <dbReference type="NCBI Taxonomy" id="1793873"/>
    <lineage>
        <taxon>Bacteria</taxon>
        <taxon>Pseudomonadati</taxon>
        <taxon>Bacteroidota</taxon>
        <taxon>Flavobacteriia</taxon>
        <taxon>Flavobacteriales</taxon>
        <taxon>Flavobacteriaceae</taxon>
        <taxon>Mesonia</taxon>
    </lineage>
</organism>
<reference evidence="2 3" key="1">
    <citation type="submission" date="2023-07" db="EMBL/GenBank/DDBJ databases">
        <title>Genomic Encyclopedia of Type Strains, Phase IV (KMG-IV): sequencing the most valuable type-strain genomes for metagenomic binning, comparative biology and taxonomic classification.</title>
        <authorList>
            <person name="Goeker M."/>
        </authorList>
    </citation>
    <scope>NUCLEOTIDE SEQUENCE [LARGE SCALE GENOMIC DNA]</scope>
    <source>
        <strain evidence="2 3">DSM 102814</strain>
    </source>
</reference>
<comment type="caution">
    <text evidence="2">The sequence shown here is derived from an EMBL/GenBank/DDBJ whole genome shotgun (WGS) entry which is preliminary data.</text>
</comment>
<keyword evidence="3" id="KW-1185">Reference proteome</keyword>
<sequence length="44" mass="5289">MERLLGIENEGLLEYNHKGYNCRIYIVYGTEWYLYLGNRFAEPS</sequence>
<dbReference type="InterPro" id="IPR029041">
    <property type="entry name" value="FAD-linked_oxidoreductase-like"/>
</dbReference>
<accession>A0ABU1K5S7</accession>